<dbReference type="EMBL" id="BMAV01025951">
    <property type="protein sequence ID" value="GFS46126.1"/>
    <property type="molecule type" value="Genomic_DNA"/>
</dbReference>
<comment type="subcellular location">
    <subcellularLocation>
        <location evidence="1">Membrane</location>
        <topology evidence="1">Multi-pass membrane protein</topology>
    </subcellularLocation>
</comment>
<evidence type="ECO:0000313" key="8">
    <source>
        <dbReference type="Proteomes" id="UP000886998"/>
    </source>
</evidence>
<comment type="similarity">
    <text evidence="2 6">Belongs to the peroxisomal membrane protein PXMP2/4 family.</text>
</comment>
<keyword evidence="4 6" id="KW-1133">Transmembrane helix</keyword>
<evidence type="ECO:0000256" key="1">
    <source>
        <dbReference type="ARBA" id="ARBA00004141"/>
    </source>
</evidence>
<organism evidence="7 8">
    <name type="scientific">Trichonephila inaurata madagascariensis</name>
    <dbReference type="NCBI Taxonomy" id="2747483"/>
    <lineage>
        <taxon>Eukaryota</taxon>
        <taxon>Metazoa</taxon>
        <taxon>Ecdysozoa</taxon>
        <taxon>Arthropoda</taxon>
        <taxon>Chelicerata</taxon>
        <taxon>Arachnida</taxon>
        <taxon>Araneae</taxon>
        <taxon>Araneomorphae</taxon>
        <taxon>Entelegynae</taxon>
        <taxon>Araneoidea</taxon>
        <taxon>Nephilidae</taxon>
        <taxon>Trichonephila</taxon>
        <taxon>Trichonephila inaurata</taxon>
    </lineage>
</organism>
<dbReference type="InterPro" id="IPR007248">
    <property type="entry name" value="Mpv17_PMP22"/>
</dbReference>
<accession>A0A8X6IHD3</accession>
<comment type="caution">
    <text evidence="6">Lacks conserved residue(s) required for the propagation of feature annotation.</text>
</comment>
<keyword evidence="5 6" id="KW-0472">Membrane</keyword>
<evidence type="ECO:0000256" key="4">
    <source>
        <dbReference type="ARBA" id="ARBA00022989"/>
    </source>
</evidence>
<gene>
    <name evidence="7" type="primary">mpv17l</name>
    <name evidence="7" type="ORF">TNIN_458521</name>
</gene>
<evidence type="ECO:0000256" key="6">
    <source>
        <dbReference type="RuleBase" id="RU363053"/>
    </source>
</evidence>
<dbReference type="PANTHER" id="PTHR11266:SF85">
    <property type="entry name" value="MPV17-LIKE PROTEIN"/>
    <property type="match status" value="1"/>
</dbReference>
<dbReference type="Proteomes" id="UP000886998">
    <property type="component" value="Unassembled WGS sequence"/>
</dbReference>
<keyword evidence="8" id="KW-1185">Reference proteome</keyword>
<keyword evidence="3 6" id="KW-0812">Transmembrane</keyword>
<sequence length="185" mass="20682">MSSSRILSKAKHMFQKHPLLMNMTCYGTIYISAEISQQTIKRITSADKTSIDWTSVGRFATIGIGGMAPVLYTWYKCLDYLLPAATGATVAAKVAADLFICSPTTINIFFVGMGALEGKEDVFAELKAKFWSTYKMSCCFWLPAQAINFALLPPYTRVAFVGVASFVWVNVLCFVKRREVRFLLR</sequence>
<evidence type="ECO:0000256" key="5">
    <source>
        <dbReference type="ARBA" id="ARBA00023136"/>
    </source>
</evidence>
<comment type="caution">
    <text evidence="7">The sequence shown here is derived from an EMBL/GenBank/DDBJ whole genome shotgun (WGS) entry which is preliminary data.</text>
</comment>
<dbReference type="Pfam" id="PF04117">
    <property type="entry name" value="Mpv17_PMP22"/>
    <property type="match status" value="1"/>
</dbReference>
<proteinExistence type="inferred from homology"/>
<feature type="transmembrane region" description="Helical" evidence="6">
    <location>
        <begin position="158"/>
        <end position="175"/>
    </location>
</feature>
<dbReference type="AlphaFoldDB" id="A0A8X6IHD3"/>
<evidence type="ECO:0000256" key="2">
    <source>
        <dbReference type="ARBA" id="ARBA00006824"/>
    </source>
</evidence>
<dbReference type="OrthoDB" id="430207at2759"/>
<name>A0A8X6IHD3_9ARAC</name>
<dbReference type="GO" id="GO:0016020">
    <property type="term" value="C:membrane"/>
    <property type="evidence" value="ECO:0007669"/>
    <property type="project" value="UniProtKB-SubCell"/>
</dbReference>
<dbReference type="PANTHER" id="PTHR11266">
    <property type="entry name" value="PEROXISOMAL MEMBRANE PROTEIN 2, PXMP2 MPV17"/>
    <property type="match status" value="1"/>
</dbReference>
<evidence type="ECO:0000256" key="3">
    <source>
        <dbReference type="ARBA" id="ARBA00022692"/>
    </source>
</evidence>
<reference evidence="7" key="1">
    <citation type="submission" date="2020-08" db="EMBL/GenBank/DDBJ databases">
        <title>Multicomponent nature underlies the extraordinary mechanical properties of spider dragline silk.</title>
        <authorList>
            <person name="Kono N."/>
            <person name="Nakamura H."/>
            <person name="Mori M."/>
            <person name="Yoshida Y."/>
            <person name="Ohtoshi R."/>
            <person name="Malay A.D."/>
            <person name="Moran D.A.P."/>
            <person name="Tomita M."/>
            <person name="Numata K."/>
            <person name="Arakawa K."/>
        </authorList>
    </citation>
    <scope>NUCLEOTIDE SEQUENCE</scope>
</reference>
<protein>
    <submittedName>
        <fullName evidence="7">Mpv17-like protein</fullName>
    </submittedName>
</protein>
<evidence type="ECO:0000313" key="7">
    <source>
        <dbReference type="EMBL" id="GFS46126.1"/>
    </source>
</evidence>
<dbReference type="GO" id="GO:0005739">
    <property type="term" value="C:mitochondrion"/>
    <property type="evidence" value="ECO:0007669"/>
    <property type="project" value="TreeGrafter"/>
</dbReference>